<dbReference type="EMBL" id="BOMG01000127">
    <property type="protein sequence ID" value="GID61461.1"/>
    <property type="molecule type" value="Genomic_DNA"/>
</dbReference>
<evidence type="ECO:0000256" key="1">
    <source>
        <dbReference type="SAM" id="MobiDB-lite"/>
    </source>
</evidence>
<organism evidence="2 3">
    <name type="scientific">Actinoplanes couchii</name>
    <dbReference type="NCBI Taxonomy" id="403638"/>
    <lineage>
        <taxon>Bacteria</taxon>
        <taxon>Bacillati</taxon>
        <taxon>Actinomycetota</taxon>
        <taxon>Actinomycetes</taxon>
        <taxon>Micromonosporales</taxon>
        <taxon>Micromonosporaceae</taxon>
        <taxon>Actinoplanes</taxon>
    </lineage>
</organism>
<keyword evidence="3" id="KW-1185">Reference proteome</keyword>
<evidence type="ECO:0000313" key="2">
    <source>
        <dbReference type="EMBL" id="GID61461.1"/>
    </source>
</evidence>
<accession>A0ABQ3XSH2</accession>
<comment type="caution">
    <text evidence="2">The sequence shown here is derived from an EMBL/GenBank/DDBJ whole genome shotgun (WGS) entry which is preliminary data.</text>
</comment>
<protein>
    <submittedName>
        <fullName evidence="2">Uncharacterized protein</fullName>
    </submittedName>
</protein>
<feature type="compositionally biased region" description="Polar residues" evidence="1">
    <location>
        <begin position="75"/>
        <end position="85"/>
    </location>
</feature>
<evidence type="ECO:0000313" key="3">
    <source>
        <dbReference type="Proteomes" id="UP000612282"/>
    </source>
</evidence>
<name>A0ABQ3XSH2_9ACTN</name>
<gene>
    <name evidence="2" type="ORF">Aco03nite_098650</name>
</gene>
<proteinExistence type="predicted"/>
<dbReference type="Proteomes" id="UP000612282">
    <property type="component" value="Unassembled WGS sequence"/>
</dbReference>
<reference evidence="2 3" key="1">
    <citation type="submission" date="2021-01" db="EMBL/GenBank/DDBJ databases">
        <title>Whole genome shotgun sequence of Actinoplanes couchii NBRC 106145.</title>
        <authorList>
            <person name="Komaki H."/>
            <person name="Tamura T."/>
        </authorList>
    </citation>
    <scope>NUCLEOTIDE SEQUENCE [LARGE SCALE GENOMIC DNA]</scope>
    <source>
        <strain evidence="2 3">NBRC 106145</strain>
    </source>
</reference>
<feature type="region of interest" description="Disordered" evidence="1">
    <location>
        <begin position="59"/>
        <end position="85"/>
    </location>
</feature>
<sequence length="85" mass="9377">MPRFRILLPVALLIPVAVVATSLWAVNREAARAPEVRKLAEVTREVKAYTEELERTAGRDLESWGGGPEPCELRTLSSSTWGTTV</sequence>
<dbReference type="RefSeq" id="WP_203809456.1">
    <property type="nucleotide sequence ID" value="NZ_BAAAQE010000036.1"/>
</dbReference>